<evidence type="ECO:0000256" key="1">
    <source>
        <dbReference type="SAM" id="SignalP"/>
    </source>
</evidence>
<evidence type="ECO:0000313" key="3">
    <source>
        <dbReference type="Proteomes" id="UP001153069"/>
    </source>
</evidence>
<keyword evidence="1" id="KW-0732">Signal</keyword>
<feature type="chain" id="PRO_5040244528" evidence="1">
    <location>
        <begin position="20"/>
        <end position="133"/>
    </location>
</feature>
<gene>
    <name evidence="2" type="ORF">SEMRO_2787_G337070.1</name>
</gene>
<dbReference type="OrthoDB" id="47295at2759"/>
<comment type="caution">
    <text evidence="2">The sequence shown here is derived from an EMBL/GenBank/DDBJ whole genome shotgun (WGS) entry which is preliminary data.</text>
</comment>
<dbReference type="AlphaFoldDB" id="A0A9N8F1F4"/>
<dbReference type="Proteomes" id="UP001153069">
    <property type="component" value="Unassembled WGS sequence"/>
</dbReference>
<proteinExistence type="predicted"/>
<reference evidence="2" key="1">
    <citation type="submission" date="2020-06" db="EMBL/GenBank/DDBJ databases">
        <authorList>
            <consortium name="Plant Systems Biology data submission"/>
        </authorList>
    </citation>
    <scope>NUCLEOTIDE SEQUENCE</scope>
    <source>
        <strain evidence="2">D6</strain>
    </source>
</reference>
<evidence type="ECO:0000313" key="2">
    <source>
        <dbReference type="EMBL" id="CAB9530205.1"/>
    </source>
</evidence>
<organism evidence="2 3">
    <name type="scientific">Seminavis robusta</name>
    <dbReference type="NCBI Taxonomy" id="568900"/>
    <lineage>
        <taxon>Eukaryota</taxon>
        <taxon>Sar</taxon>
        <taxon>Stramenopiles</taxon>
        <taxon>Ochrophyta</taxon>
        <taxon>Bacillariophyta</taxon>
        <taxon>Bacillariophyceae</taxon>
        <taxon>Bacillariophycidae</taxon>
        <taxon>Naviculales</taxon>
        <taxon>Naviculaceae</taxon>
        <taxon>Seminavis</taxon>
    </lineage>
</organism>
<name>A0A9N8F1F4_9STRA</name>
<sequence>MIRFLVLLVALLLAGGIEAFVVSPTSVASSTQSFGLSGSNQDNDGGKGNPFGGFFKDFMSSVDDQVDDFFNKRMGNGEAFYGKRKSNPSGKVEGQYNGMGLTDKLRIDVARARKEAFLEEKERRRAEAEKRGL</sequence>
<protein>
    <submittedName>
        <fullName evidence="2">Uncharacterized protein</fullName>
    </submittedName>
</protein>
<dbReference type="EMBL" id="CAICTM010002785">
    <property type="protein sequence ID" value="CAB9530205.1"/>
    <property type="molecule type" value="Genomic_DNA"/>
</dbReference>
<keyword evidence="3" id="KW-1185">Reference proteome</keyword>
<feature type="signal peptide" evidence="1">
    <location>
        <begin position="1"/>
        <end position="19"/>
    </location>
</feature>
<accession>A0A9N8F1F4</accession>